<reference evidence="2" key="1">
    <citation type="journal article" date="2014" name="Int. J. Syst. Evol. Microbiol.">
        <title>Complete genome sequence of Corynebacterium casei LMG S-19264T (=DSM 44701T), isolated from a smear-ripened cheese.</title>
        <authorList>
            <consortium name="US DOE Joint Genome Institute (JGI-PGF)"/>
            <person name="Walter F."/>
            <person name="Albersmeier A."/>
            <person name="Kalinowski J."/>
            <person name="Ruckert C."/>
        </authorList>
    </citation>
    <scope>NUCLEOTIDE SEQUENCE</scope>
    <source>
        <strain evidence="2">CGMCC 4.7110</strain>
    </source>
</reference>
<feature type="region of interest" description="Disordered" evidence="1">
    <location>
        <begin position="1"/>
        <end position="27"/>
    </location>
</feature>
<reference evidence="2" key="2">
    <citation type="submission" date="2020-09" db="EMBL/GenBank/DDBJ databases">
        <authorList>
            <person name="Sun Q."/>
            <person name="Zhou Y."/>
        </authorList>
    </citation>
    <scope>NUCLEOTIDE SEQUENCE</scope>
    <source>
        <strain evidence="2">CGMCC 4.7110</strain>
    </source>
</reference>
<evidence type="ECO:0000313" key="2">
    <source>
        <dbReference type="EMBL" id="GGN21657.1"/>
    </source>
</evidence>
<dbReference type="SUPFAM" id="SSF51182">
    <property type="entry name" value="RmlC-like cupins"/>
    <property type="match status" value="1"/>
</dbReference>
<dbReference type="EMBL" id="BMML01000012">
    <property type="protein sequence ID" value="GGN21657.1"/>
    <property type="molecule type" value="Genomic_DNA"/>
</dbReference>
<keyword evidence="3" id="KW-1185">Reference proteome</keyword>
<gene>
    <name evidence="2" type="ORF">GCM10011578_052940</name>
</gene>
<dbReference type="Proteomes" id="UP000653411">
    <property type="component" value="Unassembled WGS sequence"/>
</dbReference>
<name>A0A918CTL6_9ACTN</name>
<evidence type="ECO:0000313" key="3">
    <source>
        <dbReference type="Proteomes" id="UP000653411"/>
    </source>
</evidence>
<dbReference type="RefSeq" id="WP_189265313.1">
    <property type="nucleotide sequence ID" value="NZ_BMML01000012.1"/>
</dbReference>
<organism evidence="2 3">
    <name type="scientific">Streptomyces fuscichromogenes</name>
    <dbReference type="NCBI Taxonomy" id="1324013"/>
    <lineage>
        <taxon>Bacteria</taxon>
        <taxon>Bacillati</taxon>
        <taxon>Actinomycetota</taxon>
        <taxon>Actinomycetes</taxon>
        <taxon>Kitasatosporales</taxon>
        <taxon>Streptomycetaceae</taxon>
        <taxon>Streptomyces</taxon>
    </lineage>
</organism>
<evidence type="ECO:0000256" key="1">
    <source>
        <dbReference type="SAM" id="MobiDB-lite"/>
    </source>
</evidence>
<accession>A0A918CTL6</accession>
<dbReference type="InterPro" id="IPR011051">
    <property type="entry name" value="RmlC_Cupin_sf"/>
</dbReference>
<proteinExistence type="predicted"/>
<sequence>MSEPRAQLPTDPPETVLADTDWHDPGQTARALPEALRRFARPDRLAGLLRTARTDPRLLGLSEVRPWGNRMVLHEDPRSGARLRLQHWAGGDQDPHGRPHNHRWAFASTILHGSYVHRLYGDVPDVERRLAHGPALPLTERTESVGSLYVLAPEAVHSATAAAGTVSLLLRGPSVGAYAVRLNRDLTAFAERKSGIAHERRDDLPVRPFTTADADALAALLSGLSVLA</sequence>
<comment type="caution">
    <text evidence="2">The sequence shown here is derived from an EMBL/GenBank/DDBJ whole genome shotgun (WGS) entry which is preliminary data.</text>
</comment>
<protein>
    <submittedName>
        <fullName evidence="2">Uncharacterized protein</fullName>
    </submittedName>
</protein>
<dbReference type="AlphaFoldDB" id="A0A918CTL6"/>